<keyword evidence="1" id="KW-1133">Transmembrane helix</keyword>
<evidence type="ECO:0000313" key="3">
    <source>
        <dbReference type="Proteomes" id="UP000244722"/>
    </source>
</evidence>
<feature type="non-terminal residue" evidence="2">
    <location>
        <position position="73"/>
    </location>
</feature>
<keyword evidence="1" id="KW-0472">Membrane</keyword>
<reference evidence="2 3" key="1">
    <citation type="submission" date="2017-04" db="EMBL/GenBank/DDBJ databases">
        <title>Draft genome sequence of Tuber borchii Vittad., a whitish edible truffle.</title>
        <authorList>
            <consortium name="DOE Joint Genome Institute"/>
            <person name="Murat C."/>
            <person name="Kuo A."/>
            <person name="Barry K.W."/>
            <person name="Clum A."/>
            <person name="Dockter R.B."/>
            <person name="Fauchery L."/>
            <person name="Iotti M."/>
            <person name="Kohler A."/>
            <person name="Labutti K."/>
            <person name="Lindquist E.A."/>
            <person name="Lipzen A."/>
            <person name="Ohm R.A."/>
            <person name="Wang M."/>
            <person name="Grigoriev I.V."/>
            <person name="Zambonelli A."/>
            <person name="Martin F.M."/>
        </authorList>
    </citation>
    <scope>NUCLEOTIDE SEQUENCE [LARGE SCALE GENOMIC DNA]</scope>
    <source>
        <strain evidence="2 3">Tbo3840</strain>
    </source>
</reference>
<keyword evidence="1" id="KW-0812">Transmembrane</keyword>
<name>A0A2T6ZUD9_TUBBO</name>
<proteinExistence type="predicted"/>
<feature type="transmembrane region" description="Helical" evidence="1">
    <location>
        <begin position="51"/>
        <end position="71"/>
    </location>
</feature>
<dbReference type="Proteomes" id="UP000244722">
    <property type="component" value="Unassembled WGS sequence"/>
</dbReference>
<dbReference type="AlphaFoldDB" id="A0A2T6ZUD9"/>
<organism evidence="2 3">
    <name type="scientific">Tuber borchii</name>
    <name type="common">White truffle</name>
    <dbReference type="NCBI Taxonomy" id="42251"/>
    <lineage>
        <taxon>Eukaryota</taxon>
        <taxon>Fungi</taxon>
        <taxon>Dikarya</taxon>
        <taxon>Ascomycota</taxon>
        <taxon>Pezizomycotina</taxon>
        <taxon>Pezizomycetes</taxon>
        <taxon>Pezizales</taxon>
        <taxon>Tuberaceae</taxon>
        <taxon>Tuber</taxon>
    </lineage>
</organism>
<accession>A0A2T6ZUD9</accession>
<protein>
    <submittedName>
        <fullName evidence="2">Uncharacterized protein</fullName>
    </submittedName>
</protein>
<dbReference type="EMBL" id="NESQ01000100">
    <property type="protein sequence ID" value="PUU79065.1"/>
    <property type="molecule type" value="Genomic_DNA"/>
</dbReference>
<sequence>MIAALRYYLKSLRKIPKREFKFPRETSPLGRRPRSFAPERRCGMGGGGVRVLLLLPVVFFYFFFVRVQGWING</sequence>
<comment type="caution">
    <text evidence="2">The sequence shown here is derived from an EMBL/GenBank/DDBJ whole genome shotgun (WGS) entry which is preliminary data.</text>
</comment>
<keyword evidence="3" id="KW-1185">Reference proteome</keyword>
<evidence type="ECO:0000256" key="1">
    <source>
        <dbReference type="SAM" id="Phobius"/>
    </source>
</evidence>
<gene>
    <name evidence="2" type="ORF">B9Z19DRAFT_1192878</name>
</gene>
<evidence type="ECO:0000313" key="2">
    <source>
        <dbReference type="EMBL" id="PUU79065.1"/>
    </source>
</evidence>